<dbReference type="CDD" id="cd00304">
    <property type="entry name" value="RT_like"/>
    <property type="match status" value="1"/>
</dbReference>
<evidence type="ECO:0000259" key="2">
    <source>
        <dbReference type="PROSITE" id="PS50164"/>
    </source>
</evidence>
<dbReference type="InterPro" id="IPR000305">
    <property type="entry name" value="GIY-YIG_endonuc"/>
</dbReference>
<reference evidence="4" key="1">
    <citation type="submission" date="2013-07" db="EMBL/GenBank/DDBJ databases">
        <title>Midgut Transcriptome Profiling of Anoplphora glabripennis, a Lignocellulose Degrading, Wood-Boring Cerambycid.</title>
        <authorList>
            <person name="Scully E.D."/>
            <person name="Hoover K."/>
            <person name="Carlson J.E."/>
            <person name="Tien M."/>
            <person name="Geib S.M."/>
        </authorList>
    </citation>
    <scope>NUCLEOTIDE SEQUENCE</scope>
</reference>
<evidence type="ECO:0008006" key="5">
    <source>
        <dbReference type="Google" id="ProtNLM"/>
    </source>
</evidence>
<dbReference type="AlphaFoldDB" id="V5G0K5"/>
<dbReference type="PROSITE" id="PS50164">
    <property type="entry name" value="GIY_YIG"/>
    <property type="match status" value="1"/>
</dbReference>
<feature type="domain" description="GIY-YIG" evidence="2">
    <location>
        <begin position="291"/>
        <end position="380"/>
    </location>
</feature>
<dbReference type="InterPro" id="IPR035901">
    <property type="entry name" value="GIY-YIG_endonuc_sf"/>
</dbReference>
<dbReference type="InterPro" id="IPR043502">
    <property type="entry name" value="DNA/RNA_pol_sf"/>
</dbReference>
<name>V5G0K5_ANOGL</name>
<dbReference type="InterPro" id="IPR000477">
    <property type="entry name" value="RT_dom"/>
</dbReference>
<dbReference type="EMBL" id="GALX01004936">
    <property type="protein sequence ID" value="JAB63530.1"/>
    <property type="molecule type" value="Transcribed_RNA"/>
</dbReference>
<feature type="compositionally biased region" description="Polar residues" evidence="1">
    <location>
        <begin position="406"/>
        <end position="418"/>
    </location>
</feature>
<organism evidence="4">
    <name type="scientific">Anoplophora glabripennis</name>
    <name type="common">Asian longhorn beetle</name>
    <name type="synonym">Anoplophora nobilis</name>
    <dbReference type="NCBI Taxonomy" id="217634"/>
    <lineage>
        <taxon>Eukaryota</taxon>
        <taxon>Metazoa</taxon>
        <taxon>Ecdysozoa</taxon>
        <taxon>Arthropoda</taxon>
        <taxon>Hexapoda</taxon>
        <taxon>Insecta</taxon>
        <taxon>Pterygota</taxon>
        <taxon>Neoptera</taxon>
        <taxon>Endopterygota</taxon>
        <taxon>Coleoptera</taxon>
        <taxon>Polyphaga</taxon>
        <taxon>Cucujiformia</taxon>
        <taxon>Chrysomeloidea</taxon>
        <taxon>Cerambycidae</taxon>
        <taxon>Lamiinae</taxon>
        <taxon>Lamiini</taxon>
        <taxon>Anoplophora</taxon>
    </lineage>
</organism>
<feature type="domain" description="Reverse transcriptase" evidence="3">
    <location>
        <begin position="1"/>
        <end position="161"/>
    </location>
</feature>
<feature type="region of interest" description="Disordered" evidence="1">
    <location>
        <begin position="402"/>
        <end position="428"/>
    </location>
</feature>
<dbReference type="Pfam" id="PF26215">
    <property type="entry name" value="HTH_animal"/>
    <property type="match status" value="1"/>
</dbReference>
<dbReference type="OrthoDB" id="10063405at2759"/>
<accession>V5G0K5</accession>
<dbReference type="SUPFAM" id="SSF56672">
    <property type="entry name" value="DNA/RNA polymerases"/>
    <property type="match status" value="1"/>
</dbReference>
<sequence length="455" mass="52625">RVDPGHLLVSFDVVSLFTNIPIEEALDLIVQKYHLRKDLVDLIKHCLNNTYFIYKDQRYKQIEGAPMGSPLSPVIANLFMEDLEERAIKSAEYKPEMWLRYVDDTFVIWTHGKEKLNGFLTHLNSIHHKIQFTMEIEENNKLPFLDVSIIKNRTGGLGYTVYRKPTHTDRYLHAESHHHPSQLNSVLKTLITRSERLTDNEHKTEEIEKVKKALQQNGFSDNNIKRALRPRHNRERTEEDKPVAKALLPYIKGTTDKISKVLKKHKIETVFNTDRKIGNILPSAKTKIPLEGQGVYQIPCGDCEKSYIGQTNRRVQTRREEHRNAVEKNQATSSLAQHAKNTGHKINFEETRIIANIEHKTKRIIREAIEIEKHTKNLNTRDDTQRLPIAWKPILANKIIRARRNASPSMTSDAPTSSEPRRKPVKENAKIIYKAAAEQVNTSSQRITRSRTKKT</sequence>
<feature type="non-terminal residue" evidence="4">
    <location>
        <position position="1"/>
    </location>
</feature>
<protein>
    <recommendedName>
        <fullName evidence="5">Reverse transcriptase domain-containing protein</fullName>
    </recommendedName>
</protein>
<dbReference type="Gene3D" id="3.40.1440.10">
    <property type="entry name" value="GIY-YIG endonuclease"/>
    <property type="match status" value="1"/>
</dbReference>
<dbReference type="Pfam" id="PF00078">
    <property type="entry name" value="RVT_1"/>
    <property type="match status" value="1"/>
</dbReference>
<dbReference type="CDD" id="cd10442">
    <property type="entry name" value="GIY-YIG_PLEs"/>
    <property type="match status" value="1"/>
</dbReference>
<dbReference type="GO" id="GO:0071897">
    <property type="term" value="P:DNA biosynthetic process"/>
    <property type="evidence" value="ECO:0007669"/>
    <property type="project" value="UniProtKB-ARBA"/>
</dbReference>
<proteinExistence type="predicted"/>
<evidence type="ECO:0000259" key="3">
    <source>
        <dbReference type="PROSITE" id="PS50878"/>
    </source>
</evidence>
<dbReference type="PROSITE" id="PS50878">
    <property type="entry name" value="RT_POL"/>
    <property type="match status" value="1"/>
</dbReference>
<feature type="region of interest" description="Disordered" evidence="1">
    <location>
        <begin position="436"/>
        <end position="455"/>
    </location>
</feature>
<feature type="compositionally biased region" description="Basic and acidic residues" evidence="1">
    <location>
        <begin position="419"/>
        <end position="428"/>
    </location>
</feature>
<dbReference type="PANTHER" id="PTHR21301">
    <property type="entry name" value="REVERSE TRANSCRIPTASE"/>
    <property type="match status" value="1"/>
</dbReference>
<evidence type="ECO:0000313" key="4">
    <source>
        <dbReference type="EMBL" id="JAB63530.1"/>
    </source>
</evidence>
<evidence type="ECO:0000256" key="1">
    <source>
        <dbReference type="SAM" id="MobiDB-lite"/>
    </source>
</evidence>
<dbReference type="InterPro" id="IPR058912">
    <property type="entry name" value="HTH_animal"/>
</dbReference>
<dbReference type="PANTHER" id="PTHR21301:SF11">
    <property type="entry name" value="GIY-YIG DOMAIN-CONTAINING PROTEIN"/>
    <property type="match status" value="1"/>
</dbReference>